<evidence type="ECO:0000313" key="3">
    <source>
        <dbReference type="Proteomes" id="UP000836841"/>
    </source>
</evidence>
<dbReference type="AlphaFoldDB" id="A0AAU9RSH5"/>
<proteinExistence type="predicted"/>
<gene>
    <name evidence="2" type="ORF">TAV2_LOCUS5472</name>
</gene>
<protein>
    <submittedName>
        <fullName evidence="2">Uncharacterized protein</fullName>
    </submittedName>
</protein>
<evidence type="ECO:0000256" key="1">
    <source>
        <dbReference type="SAM" id="Phobius"/>
    </source>
</evidence>
<name>A0AAU9RSH5_THLAR</name>
<feature type="transmembrane region" description="Helical" evidence="1">
    <location>
        <begin position="32"/>
        <end position="52"/>
    </location>
</feature>
<keyword evidence="1" id="KW-1133">Transmembrane helix</keyword>
<sequence length="63" mass="7687">MNKTHMKMFNIIINDMAIIWRRIVSALMLLRYFYNPLLVFFFIGSVLFLLIIDRNRSVYEEIE</sequence>
<keyword evidence="1" id="KW-0812">Transmembrane</keyword>
<keyword evidence="3" id="KW-1185">Reference proteome</keyword>
<feature type="non-terminal residue" evidence="2">
    <location>
        <position position="63"/>
    </location>
</feature>
<keyword evidence="1" id="KW-0472">Membrane</keyword>
<dbReference type="EMBL" id="OU466858">
    <property type="protein sequence ID" value="CAH2048103.1"/>
    <property type="molecule type" value="Genomic_DNA"/>
</dbReference>
<dbReference type="Proteomes" id="UP000836841">
    <property type="component" value="Chromosome 2"/>
</dbReference>
<evidence type="ECO:0000313" key="2">
    <source>
        <dbReference type="EMBL" id="CAH2048103.1"/>
    </source>
</evidence>
<organism evidence="2 3">
    <name type="scientific">Thlaspi arvense</name>
    <name type="common">Field penny-cress</name>
    <dbReference type="NCBI Taxonomy" id="13288"/>
    <lineage>
        <taxon>Eukaryota</taxon>
        <taxon>Viridiplantae</taxon>
        <taxon>Streptophyta</taxon>
        <taxon>Embryophyta</taxon>
        <taxon>Tracheophyta</taxon>
        <taxon>Spermatophyta</taxon>
        <taxon>Magnoliopsida</taxon>
        <taxon>eudicotyledons</taxon>
        <taxon>Gunneridae</taxon>
        <taxon>Pentapetalae</taxon>
        <taxon>rosids</taxon>
        <taxon>malvids</taxon>
        <taxon>Brassicales</taxon>
        <taxon>Brassicaceae</taxon>
        <taxon>Thlaspideae</taxon>
        <taxon>Thlaspi</taxon>
    </lineage>
</organism>
<reference evidence="2 3" key="1">
    <citation type="submission" date="2022-03" db="EMBL/GenBank/DDBJ databases">
        <authorList>
            <person name="Nunn A."/>
            <person name="Chopra R."/>
            <person name="Nunn A."/>
            <person name="Contreras Garrido A."/>
        </authorList>
    </citation>
    <scope>NUCLEOTIDE SEQUENCE [LARGE SCALE GENOMIC DNA]</scope>
</reference>
<accession>A0AAU9RSH5</accession>